<evidence type="ECO:0008006" key="3">
    <source>
        <dbReference type="Google" id="ProtNLM"/>
    </source>
</evidence>
<protein>
    <recommendedName>
        <fullName evidence="3">Cytochrome P450</fullName>
    </recommendedName>
</protein>
<name>A0A381WW31_9ZZZZ</name>
<dbReference type="GO" id="GO:0006707">
    <property type="term" value="P:cholesterol catabolic process"/>
    <property type="evidence" value="ECO:0007669"/>
    <property type="project" value="TreeGrafter"/>
</dbReference>
<evidence type="ECO:0000256" key="1">
    <source>
        <dbReference type="ARBA" id="ARBA00010617"/>
    </source>
</evidence>
<dbReference type="GO" id="GO:0036199">
    <property type="term" value="F:cholest-4-en-3-one 26-monooxygenase activity"/>
    <property type="evidence" value="ECO:0007669"/>
    <property type="project" value="TreeGrafter"/>
</dbReference>
<dbReference type="AlphaFoldDB" id="A0A381WW31"/>
<sequence>MKFVNTTKSASMINLASLDTILGEDLMGCFAKLRTENDISWHQHPDSGNNGFWAFVKYKDINEIITDTKTFTNSEGIQVIFERDMPHASQHSMLEMDPPEHSKYRKVVSSPFSLRGTSMLEPRIRNRVETLLTGMEGRKKIDFLEEFAKPLPMTVFFDLMGVPETDHSRIMDLADRGFFAADPSFGGDQHGLVEAGIEIQEYGRWLGEKRRHNPKDDLTSIIAQAQLDDRLLSLDELGAFFGLLGSAGADTTRSALAYGLDALTNYPKQKQLWLEDIDGHALKATDEIIRWASPAYHMRRTATK</sequence>
<reference evidence="2" key="1">
    <citation type="submission" date="2018-05" db="EMBL/GenBank/DDBJ databases">
        <authorList>
            <person name="Lanie J.A."/>
            <person name="Ng W.-L."/>
            <person name="Kazmierczak K.M."/>
            <person name="Andrzejewski T.M."/>
            <person name="Davidsen T.M."/>
            <person name="Wayne K.J."/>
            <person name="Tettelin H."/>
            <person name="Glass J.I."/>
            <person name="Rusch D."/>
            <person name="Podicherti R."/>
            <person name="Tsui H.-C.T."/>
            <person name="Winkler M.E."/>
        </authorList>
    </citation>
    <scope>NUCLEOTIDE SEQUENCE</scope>
</reference>
<dbReference type="EMBL" id="UINC01013017">
    <property type="protein sequence ID" value="SVA56491.1"/>
    <property type="molecule type" value="Genomic_DNA"/>
</dbReference>
<dbReference type="Gene3D" id="1.10.630.10">
    <property type="entry name" value="Cytochrome P450"/>
    <property type="match status" value="1"/>
</dbReference>
<dbReference type="PANTHER" id="PTHR46696">
    <property type="entry name" value="P450, PUTATIVE (EUROFUNG)-RELATED"/>
    <property type="match status" value="1"/>
</dbReference>
<comment type="similarity">
    <text evidence="1">Belongs to the cytochrome P450 family.</text>
</comment>
<accession>A0A381WW31</accession>
<gene>
    <name evidence="2" type="ORF">METZ01_LOCUS109345</name>
</gene>
<dbReference type="PRINTS" id="PR00359">
    <property type="entry name" value="BP450"/>
</dbReference>
<dbReference type="GO" id="GO:0005506">
    <property type="term" value="F:iron ion binding"/>
    <property type="evidence" value="ECO:0007669"/>
    <property type="project" value="InterPro"/>
</dbReference>
<dbReference type="SUPFAM" id="SSF48264">
    <property type="entry name" value="Cytochrome P450"/>
    <property type="match status" value="1"/>
</dbReference>
<evidence type="ECO:0000313" key="2">
    <source>
        <dbReference type="EMBL" id="SVA56491.1"/>
    </source>
</evidence>
<dbReference type="InterPro" id="IPR002397">
    <property type="entry name" value="Cyt_P450_B"/>
</dbReference>
<dbReference type="GO" id="GO:0008395">
    <property type="term" value="F:steroid hydroxylase activity"/>
    <property type="evidence" value="ECO:0007669"/>
    <property type="project" value="TreeGrafter"/>
</dbReference>
<dbReference type="GO" id="GO:0020037">
    <property type="term" value="F:heme binding"/>
    <property type="evidence" value="ECO:0007669"/>
    <property type="project" value="InterPro"/>
</dbReference>
<dbReference type="PANTHER" id="PTHR46696:SF4">
    <property type="entry name" value="BIOTIN BIOSYNTHESIS CYTOCHROME P450"/>
    <property type="match status" value="1"/>
</dbReference>
<proteinExistence type="inferred from homology"/>
<dbReference type="InterPro" id="IPR036396">
    <property type="entry name" value="Cyt_P450_sf"/>
</dbReference>
<feature type="non-terminal residue" evidence="2">
    <location>
        <position position="304"/>
    </location>
</feature>
<organism evidence="2">
    <name type="scientific">marine metagenome</name>
    <dbReference type="NCBI Taxonomy" id="408172"/>
    <lineage>
        <taxon>unclassified sequences</taxon>
        <taxon>metagenomes</taxon>
        <taxon>ecological metagenomes</taxon>
    </lineage>
</organism>